<dbReference type="InterPro" id="IPR014751">
    <property type="entry name" value="XRCC4-like_C"/>
</dbReference>
<evidence type="ECO:0000313" key="4">
    <source>
        <dbReference type="EMBL" id="CAK3853364.1"/>
    </source>
</evidence>
<dbReference type="EMBL" id="CAVMBE010000007">
    <property type="protein sequence ID" value="CAK3853364.1"/>
    <property type="molecule type" value="Genomic_DNA"/>
</dbReference>
<feature type="domain" description="XRCC4 coiled-coil" evidence="3">
    <location>
        <begin position="143"/>
        <end position="200"/>
    </location>
</feature>
<dbReference type="SUPFAM" id="SSF58022">
    <property type="entry name" value="XRCC4, C-terminal oligomerization domain"/>
    <property type="match status" value="1"/>
</dbReference>
<organism evidence="4 5">
    <name type="scientific">Lecanosticta acicola</name>
    <dbReference type="NCBI Taxonomy" id="111012"/>
    <lineage>
        <taxon>Eukaryota</taxon>
        <taxon>Fungi</taxon>
        <taxon>Dikarya</taxon>
        <taxon>Ascomycota</taxon>
        <taxon>Pezizomycotina</taxon>
        <taxon>Dothideomycetes</taxon>
        <taxon>Dothideomycetidae</taxon>
        <taxon>Mycosphaerellales</taxon>
        <taxon>Mycosphaerellaceae</taxon>
        <taxon>Lecanosticta</taxon>
    </lineage>
</organism>
<comment type="caution">
    <text evidence="4">The sequence shown here is derived from an EMBL/GenBank/DDBJ whole genome shotgun (WGS) entry which is preliminary data.</text>
</comment>
<dbReference type="PANTHER" id="PTHR42067:SF1">
    <property type="entry name" value="MITOTIC APPARATUS PROTEIN P62"/>
    <property type="match status" value="1"/>
</dbReference>
<dbReference type="AlphaFoldDB" id="A0AAI8YTI1"/>
<protein>
    <recommendedName>
        <fullName evidence="3">XRCC4 coiled-coil domain-containing protein</fullName>
    </recommendedName>
</protein>
<name>A0AAI8YTI1_9PEZI</name>
<feature type="compositionally biased region" description="Basic and acidic residues" evidence="2">
    <location>
        <begin position="213"/>
        <end position="232"/>
    </location>
</feature>
<evidence type="ECO:0000259" key="3">
    <source>
        <dbReference type="Pfam" id="PF21924"/>
    </source>
</evidence>
<feature type="region of interest" description="Disordered" evidence="2">
    <location>
        <begin position="213"/>
        <end position="383"/>
    </location>
</feature>
<feature type="compositionally biased region" description="Acidic residues" evidence="2">
    <location>
        <begin position="250"/>
        <end position="272"/>
    </location>
</feature>
<feature type="compositionally biased region" description="Acidic residues" evidence="2">
    <location>
        <begin position="280"/>
        <end position="289"/>
    </location>
</feature>
<dbReference type="Pfam" id="PF21924">
    <property type="entry name" value="XRCC4_CC"/>
    <property type="match status" value="1"/>
</dbReference>
<evidence type="ECO:0000256" key="2">
    <source>
        <dbReference type="SAM" id="MobiDB-lite"/>
    </source>
</evidence>
<feature type="compositionally biased region" description="Acidic residues" evidence="2">
    <location>
        <begin position="372"/>
        <end position="383"/>
    </location>
</feature>
<feature type="compositionally biased region" description="Basic and acidic residues" evidence="2">
    <location>
        <begin position="309"/>
        <end position="320"/>
    </location>
</feature>
<reference evidence="4" key="1">
    <citation type="submission" date="2023-11" db="EMBL/GenBank/DDBJ databases">
        <authorList>
            <person name="Alioto T."/>
            <person name="Alioto T."/>
            <person name="Gomez Garrido J."/>
        </authorList>
    </citation>
    <scope>NUCLEOTIDE SEQUENCE</scope>
</reference>
<dbReference type="PANTHER" id="PTHR42067">
    <property type="entry name" value="YALI0C15378P"/>
    <property type="match status" value="1"/>
</dbReference>
<evidence type="ECO:0000313" key="5">
    <source>
        <dbReference type="Proteomes" id="UP001296104"/>
    </source>
</evidence>
<sequence length="383" mass="42519">MPTTLRLRWTGKRSEHILLNVIHRGPRDLDLKLIGTDFEKLYSGKVKDSSAKSLQASNFTGNLEEWKSILGLALRHLRPSGTLPEHLQGIQAVGAIDGSTLTVTIQRRIDDITQRLGTIKLEETDEEVNTLEWADQATAASDDLRSQLETLQSSVASQQKQITRLTNELDNLIRAKKEHEDELFSKFAALLNAKKLKIRDQQRLLAGAQVDHDAAQEVNDARSRTARREPGASRKGKRKANDAPKPTQDGDTEDEDDEETDLGTANGEDDEEERRRQETPETDDEDIAEAELGGSVDGAGTTTQPDDSQTTRRVVERQKASESQSSRSAPTRTAQGSSQRMKLDESPPGRRMRGREAAAKQRTPPPTSNAPVEDEDDETEDEL</sequence>
<accession>A0AAI8YTI1</accession>
<keyword evidence="1" id="KW-0175">Coiled coil</keyword>
<keyword evidence="5" id="KW-1185">Reference proteome</keyword>
<dbReference type="Gene3D" id="1.20.5.370">
    <property type="match status" value="1"/>
</dbReference>
<dbReference type="InterPro" id="IPR053962">
    <property type="entry name" value="XRCC4_CC"/>
</dbReference>
<feature type="compositionally biased region" description="Polar residues" evidence="2">
    <location>
        <begin position="321"/>
        <end position="340"/>
    </location>
</feature>
<dbReference type="Proteomes" id="UP001296104">
    <property type="component" value="Unassembled WGS sequence"/>
</dbReference>
<proteinExistence type="predicted"/>
<evidence type="ECO:0000256" key="1">
    <source>
        <dbReference type="SAM" id="Coils"/>
    </source>
</evidence>
<feature type="compositionally biased region" description="Basic and acidic residues" evidence="2">
    <location>
        <begin position="341"/>
        <end position="359"/>
    </location>
</feature>
<gene>
    <name evidence="4" type="ORF">LECACI_7A001695</name>
</gene>
<feature type="coiled-coil region" evidence="1">
    <location>
        <begin position="134"/>
        <end position="182"/>
    </location>
</feature>